<accession>A0A2P5I2U0</accession>
<dbReference type="OrthoDB" id="2922289at2759"/>
<keyword evidence="2" id="KW-1185">Reference proteome</keyword>
<dbReference type="PANTHER" id="PTHR40788">
    <property type="entry name" value="CLR5 DOMAIN-CONTAINING PROTEIN-RELATED"/>
    <property type="match status" value="1"/>
</dbReference>
<reference evidence="1" key="1">
    <citation type="submission" date="2017-09" db="EMBL/GenBank/DDBJ databases">
        <title>Polyketide synthases of a Diaporthe helianthi virulent isolate.</title>
        <authorList>
            <person name="Baroncelli R."/>
        </authorList>
    </citation>
    <scope>NUCLEOTIDE SEQUENCE [LARGE SCALE GENOMIC DNA]</scope>
    <source>
        <strain evidence="1">7/96</strain>
    </source>
</reference>
<evidence type="ECO:0000313" key="2">
    <source>
        <dbReference type="Proteomes" id="UP000094444"/>
    </source>
</evidence>
<dbReference type="EMBL" id="MAVT02000332">
    <property type="protein sequence ID" value="POS76791.1"/>
    <property type="molecule type" value="Genomic_DNA"/>
</dbReference>
<evidence type="ECO:0000313" key="1">
    <source>
        <dbReference type="EMBL" id="POS76791.1"/>
    </source>
</evidence>
<proteinExistence type="predicted"/>
<dbReference type="Proteomes" id="UP000094444">
    <property type="component" value="Unassembled WGS sequence"/>
</dbReference>
<protein>
    <submittedName>
        <fullName evidence="1">Uncharacterized protein</fullName>
    </submittedName>
</protein>
<organism evidence="1 2">
    <name type="scientific">Diaporthe helianthi</name>
    <dbReference type="NCBI Taxonomy" id="158607"/>
    <lineage>
        <taxon>Eukaryota</taxon>
        <taxon>Fungi</taxon>
        <taxon>Dikarya</taxon>
        <taxon>Ascomycota</taxon>
        <taxon>Pezizomycotina</taxon>
        <taxon>Sordariomycetes</taxon>
        <taxon>Sordariomycetidae</taxon>
        <taxon>Diaporthales</taxon>
        <taxon>Diaporthaceae</taxon>
        <taxon>Diaporthe</taxon>
    </lineage>
</organism>
<gene>
    <name evidence="1" type="ORF">DHEL01_v204824</name>
</gene>
<dbReference type="STRING" id="158607.A0A2P5I2U0"/>
<dbReference type="InParanoid" id="A0A2P5I2U0"/>
<comment type="caution">
    <text evidence="1">The sequence shown here is derived from an EMBL/GenBank/DDBJ whole genome shotgun (WGS) entry which is preliminary data.</text>
</comment>
<dbReference type="PANTHER" id="PTHR40788:SF2">
    <property type="entry name" value="CLR5 DOMAIN-CONTAINING PROTEIN"/>
    <property type="match status" value="1"/>
</dbReference>
<name>A0A2P5I2U0_DIAHE</name>
<sequence>MHEIPAQTLTSDAFPITPQPQLKTGAENNGFYSLATMSAEAPYQVPKHVDFGRIESLLAAQESAAQDHLWTLREDPGYFASTQREMIEHRQELIKDINGKPWPILSGPQSQIFRANVISILIAEAFVPVNVFSDLRRQAQELRALQTKYARIISPSTSLPEDFLYAILRFRQYLRGATNWPMARLKFNAFGSPPLRQFYVRYPPPVDAPPTKVIVGLKPELKLDNIESRLLMALTMLWDEGLDVFFFQLPLAMDNLDRLLSSEQRAKDLSEANLDGFWACIDKLAHSAADDFQGTAVQLLLSQPRIIQRTLEWVEPIKKSKIIQTTDHNVEKLQKPLSALHFGISPSKTTSTDTPLAKTKTKTRGVARATLTVAEDPSPPDSRLTSAVDARALKVFHTLFFNPSPTAVPGEVAWNDFLHALTSTGFSAEKLYSSVWQFRPVALSVDRSIQFHQPHPSGKIPFRDARRHGRRLNRAYGWCGETFVLKEK</sequence>
<dbReference type="AlphaFoldDB" id="A0A2P5I2U0"/>